<dbReference type="eggNOG" id="KOG1745">
    <property type="taxonomic scope" value="Eukaryota"/>
</dbReference>
<evidence type="ECO:0000313" key="10">
    <source>
        <dbReference type="Proteomes" id="UP000095284"/>
    </source>
</evidence>
<dbReference type="WBParaSite" id="BXY_1096900.1">
    <property type="protein sequence ID" value="BXY_1096900.1"/>
    <property type="gene ID" value="BXY_1096900"/>
</dbReference>
<dbReference type="Pfam" id="PF00125">
    <property type="entry name" value="Histone"/>
    <property type="match status" value="1"/>
</dbReference>
<gene>
    <name evidence="9" type="ORF">BXYJ_LOCUS14715</name>
</gene>
<dbReference type="PANTHER" id="PTHR45810:SF17">
    <property type="entry name" value="HISTONE H3-LIKE CENTROMERIC PROTEIN A"/>
    <property type="match status" value="1"/>
</dbReference>
<dbReference type="InterPro" id="IPR007125">
    <property type="entry name" value="H2A/H2B/H3"/>
</dbReference>
<proteinExistence type="inferred from homology"/>
<evidence type="ECO:0000313" key="11">
    <source>
        <dbReference type="Proteomes" id="UP000659654"/>
    </source>
</evidence>
<dbReference type="Proteomes" id="UP000582659">
    <property type="component" value="Unassembled WGS sequence"/>
</dbReference>
<dbReference type="GO" id="GO:0003677">
    <property type="term" value="F:DNA binding"/>
    <property type="evidence" value="ECO:0007669"/>
    <property type="project" value="UniProtKB-KW"/>
</dbReference>
<comment type="similarity">
    <text evidence="3">Belongs to the histone H3 family.</text>
</comment>
<keyword evidence="4" id="KW-0158">Chromosome</keyword>
<evidence type="ECO:0000313" key="9">
    <source>
        <dbReference type="EMBL" id="CAD5234624.1"/>
    </source>
</evidence>
<dbReference type="OrthoDB" id="4025405at2759"/>
<dbReference type="InterPro" id="IPR009072">
    <property type="entry name" value="Histone-fold"/>
</dbReference>
<evidence type="ECO:0000256" key="5">
    <source>
        <dbReference type="ARBA" id="ARBA00023125"/>
    </source>
</evidence>
<dbReference type="GO" id="GO:0030527">
    <property type="term" value="F:structural constituent of chromatin"/>
    <property type="evidence" value="ECO:0007669"/>
    <property type="project" value="InterPro"/>
</dbReference>
<keyword evidence="7" id="KW-0544">Nucleosome core</keyword>
<dbReference type="EMBL" id="CAJFCV020000006">
    <property type="protein sequence ID" value="CAG9130516.1"/>
    <property type="molecule type" value="Genomic_DNA"/>
</dbReference>
<evidence type="ECO:0000256" key="3">
    <source>
        <dbReference type="ARBA" id="ARBA00010343"/>
    </source>
</evidence>
<dbReference type="Gene3D" id="1.10.20.10">
    <property type="entry name" value="Histone, subunit A"/>
    <property type="match status" value="1"/>
</dbReference>
<dbReference type="Proteomes" id="UP000095284">
    <property type="component" value="Unplaced"/>
</dbReference>
<evidence type="ECO:0000256" key="2">
    <source>
        <dbReference type="ARBA" id="ARBA00004286"/>
    </source>
</evidence>
<keyword evidence="11" id="KW-1185">Reference proteome</keyword>
<dbReference type="GO" id="GO:0005634">
    <property type="term" value="C:nucleus"/>
    <property type="evidence" value="ECO:0007669"/>
    <property type="project" value="UniProtKB-SubCell"/>
</dbReference>
<comment type="subcellular location">
    <subcellularLocation>
        <location evidence="2">Chromosome</location>
    </subcellularLocation>
    <subcellularLocation>
        <location evidence="1">Nucleus</location>
    </subcellularLocation>
</comment>
<dbReference type="GO" id="GO:0000786">
    <property type="term" value="C:nucleosome"/>
    <property type="evidence" value="ECO:0007669"/>
    <property type="project" value="UniProtKB-KW"/>
</dbReference>
<feature type="domain" description="Core Histone H2A/H2B/H3" evidence="8">
    <location>
        <begin position="137"/>
        <end position="223"/>
    </location>
</feature>
<keyword evidence="6" id="KW-0539">Nucleus</keyword>
<keyword evidence="5" id="KW-0238">DNA-binding</keyword>
<protein>
    <submittedName>
        <fullName evidence="9">(pine wood nematode) hypothetical protein</fullName>
    </submittedName>
    <submittedName>
        <fullName evidence="12">Histone domain-containing protein</fullName>
    </submittedName>
</protein>
<dbReference type="SUPFAM" id="SSF47113">
    <property type="entry name" value="Histone-fold"/>
    <property type="match status" value="1"/>
</dbReference>
<dbReference type="InterPro" id="IPR000164">
    <property type="entry name" value="Histone_H3/CENP-A"/>
</dbReference>
<sequence>MVRTKQAATSRFGGRNKAPSVASSSYFYGAKFDGEVPSNGESQLFSSGISSQSQSLVRQLRENRDHGLVEYSSQFSHRNNTKTDANGKLFASQNSTTSGVLTQSQIPEKSLIVKRPQVMAMKVPKMDSGIRKRKYRPGTRALMEIRKLQKTCHLLIRRAPFLRVVKDIVRNCSKGIDYKIQSEAVNALQEASEAFLVTLFEAANMCAIHGKRVTVMPQDLLLVKNLLSLFNVQI</sequence>
<evidence type="ECO:0000259" key="8">
    <source>
        <dbReference type="Pfam" id="PF00125"/>
    </source>
</evidence>
<dbReference type="FunFam" id="1.10.20.10:FF:000085">
    <property type="entry name" value="Histone H3.2"/>
    <property type="match status" value="1"/>
</dbReference>
<accession>A0A1I7SD64</accession>
<evidence type="ECO:0000256" key="4">
    <source>
        <dbReference type="ARBA" id="ARBA00022454"/>
    </source>
</evidence>
<evidence type="ECO:0000256" key="7">
    <source>
        <dbReference type="ARBA" id="ARBA00023269"/>
    </source>
</evidence>
<reference evidence="12" key="1">
    <citation type="submission" date="2016-11" db="UniProtKB">
        <authorList>
            <consortium name="WormBaseParasite"/>
        </authorList>
    </citation>
    <scope>IDENTIFICATION</scope>
</reference>
<dbReference type="EMBL" id="CAJFDI010000006">
    <property type="protein sequence ID" value="CAD5234624.1"/>
    <property type="molecule type" value="Genomic_DNA"/>
</dbReference>
<dbReference type="SMR" id="A0A1I7SD64"/>
<dbReference type="CDD" id="cd22911">
    <property type="entry name" value="HFD_H3"/>
    <property type="match status" value="1"/>
</dbReference>
<evidence type="ECO:0000256" key="6">
    <source>
        <dbReference type="ARBA" id="ARBA00023242"/>
    </source>
</evidence>
<dbReference type="SMART" id="SM00428">
    <property type="entry name" value="H3"/>
    <property type="match status" value="1"/>
</dbReference>
<dbReference type="AlphaFoldDB" id="A0A1I7SD64"/>
<organism evidence="10 12">
    <name type="scientific">Bursaphelenchus xylophilus</name>
    <name type="common">Pinewood nematode worm</name>
    <name type="synonym">Aphelenchoides xylophilus</name>
    <dbReference type="NCBI Taxonomy" id="6326"/>
    <lineage>
        <taxon>Eukaryota</taxon>
        <taxon>Metazoa</taxon>
        <taxon>Ecdysozoa</taxon>
        <taxon>Nematoda</taxon>
        <taxon>Chromadorea</taxon>
        <taxon>Rhabditida</taxon>
        <taxon>Tylenchina</taxon>
        <taxon>Tylenchomorpha</taxon>
        <taxon>Aphelenchoidea</taxon>
        <taxon>Aphelenchoididae</taxon>
        <taxon>Bursaphelenchus</taxon>
    </lineage>
</organism>
<name>A0A1I7SD64_BURXY</name>
<evidence type="ECO:0000256" key="1">
    <source>
        <dbReference type="ARBA" id="ARBA00004123"/>
    </source>
</evidence>
<dbReference type="Proteomes" id="UP000659654">
    <property type="component" value="Unassembled WGS sequence"/>
</dbReference>
<dbReference type="PANTHER" id="PTHR45810">
    <property type="entry name" value="HISTONE H3.2"/>
    <property type="match status" value="1"/>
</dbReference>
<evidence type="ECO:0000313" key="12">
    <source>
        <dbReference type="WBParaSite" id="BXY_1096900.1"/>
    </source>
</evidence>
<dbReference type="GO" id="GO:0046982">
    <property type="term" value="F:protein heterodimerization activity"/>
    <property type="evidence" value="ECO:0007669"/>
    <property type="project" value="InterPro"/>
</dbReference>
<reference evidence="9" key="2">
    <citation type="submission" date="2020-09" db="EMBL/GenBank/DDBJ databases">
        <authorList>
            <person name="Kikuchi T."/>
        </authorList>
    </citation>
    <scope>NUCLEOTIDE SEQUENCE</scope>
    <source>
        <strain evidence="9">Ka4C1</strain>
    </source>
</reference>